<dbReference type="AlphaFoldDB" id="A0A1F8FH38"/>
<comment type="caution">
    <text evidence="1">The sequence shown here is derived from an EMBL/GenBank/DDBJ whole genome shotgun (WGS) entry which is preliminary data.</text>
</comment>
<dbReference type="Proteomes" id="UP000178197">
    <property type="component" value="Unassembled WGS sequence"/>
</dbReference>
<evidence type="ECO:0000313" key="1">
    <source>
        <dbReference type="EMBL" id="OGN12424.1"/>
    </source>
</evidence>
<evidence type="ECO:0000313" key="2">
    <source>
        <dbReference type="Proteomes" id="UP000178197"/>
    </source>
</evidence>
<dbReference type="EMBL" id="MGJT01000018">
    <property type="protein sequence ID" value="OGN12424.1"/>
    <property type="molecule type" value="Genomic_DNA"/>
</dbReference>
<proteinExistence type="predicted"/>
<protein>
    <submittedName>
        <fullName evidence="1">Uncharacterized protein</fullName>
    </submittedName>
</protein>
<gene>
    <name evidence="1" type="ORF">A3C71_00560</name>
</gene>
<name>A0A1F8FH38_9BACT</name>
<organism evidence="1 2">
    <name type="scientific">Candidatus Yanofskybacteria bacterium RIFCSPHIGHO2_02_FULL_43_15c</name>
    <dbReference type="NCBI Taxonomy" id="1802679"/>
    <lineage>
        <taxon>Bacteria</taxon>
        <taxon>Candidatus Yanofskyibacteriota</taxon>
    </lineage>
</organism>
<sequence length="190" mass="21887">MRYRLGHRLGLLVGIFLFFSNLAFSQSLAEGAQGDFVTLSKTVPDYLNQEKGWFQESDGDNKFQDQVTLRESKESWGLVLHVVVINRDYRNRQTGWITRIFLHANQDGSLEEFAVIFSDGRQARFAIKAGNEWFVARDLFDDNNPKFVELTEPVMVIEEGALIPFSIKAKLETLDGPKERILKFKKPDQR</sequence>
<reference evidence="1 2" key="1">
    <citation type="journal article" date="2016" name="Nat. Commun.">
        <title>Thousands of microbial genomes shed light on interconnected biogeochemical processes in an aquifer system.</title>
        <authorList>
            <person name="Anantharaman K."/>
            <person name="Brown C.T."/>
            <person name="Hug L.A."/>
            <person name="Sharon I."/>
            <person name="Castelle C.J."/>
            <person name="Probst A.J."/>
            <person name="Thomas B.C."/>
            <person name="Singh A."/>
            <person name="Wilkins M.J."/>
            <person name="Karaoz U."/>
            <person name="Brodie E.L."/>
            <person name="Williams K.H."/>
            <person name="Hubbard S.S."/>
            <person name="Banfield J.F."/>
        </authorList>
    </citation>
    <scope>NUCLEOTIDE SEQUENCE [LARGE SCALE GENOMIC DNA]</scope>
</reference>
<accession>A0A1F8FH38</accession>